<keyword evidence="6" id="KW-0862">Zinc</keyword>
<keyword evidence="10" id="KW-0808">Transferase</keyword>
<dbReference type="InterPro" id="IPR001841">
    <property type="entry name" value="Znf_RING"/>
</dbReference>
<keyword evidence="8 10" id="KW-0472">Membrane</keyword>
<dbReference type="InterPro" id="IPR013083">
    <property type="entry name" value="Znf_RING/FYVE/PHD"/>
</dbReference>
<dbReference type="OrthoDB" id="4096362at2759"/>
<dbReference type="SUPFAM" id="SSF57850">
    <property type="entry name" value="RING/U-box"/>
    <property type="match status" value="1"/>
</dbReference>
<keyword evidence="14" id="KW-1185">Reference proteome</keyword>
<keyword evidence="3 10" id="KW-0812">Transmembrane</keyword>
<dbReference type="InterPro" id="IPR017907">
    <property type="entry name" value="Znf_RING_CS"/>
</dbReference>
<feature type="region of interest" description="Disordered" evidence="11">
    <location>
        <begin position="669"/>
        <end position="695"/>
    </location>
</feature>
<dbReference type="CDD" id="cd16574">
    <property type="entry name" value="RING-HC_Topors"/>
    <property type="match status" value="1"/>
</dbReference>
<feature type="transmembrane region" description="Helical" evidence="10">
    <location>
        <begin position="533"/>
        <end position="556"/>
    </location>
</feature>
<feature type="transmembrane region" description="Helical" evidence="10">
    <location>
        <begin position="362"/>
        <end position="382"/>
    </location>
</feature>
<dbReference type="STRING" id="3076.A0A2P6TU11"/>
<evidence type="ECO:0000256" key="11">
    <source>
        <dbReference type="SAM" id="MobiDB-lite"/>
    </source>
</evidence>
<dbReference type="GO" id="GO:0008270">
    <property type="term" value="F:zinc ion binding"/>
    <property type="evidence" value="ECO:0007669"/>
    <property type="project" value="UniProtKB-KW"/>
</dbReference>
<feature type="transmembrane region" description="Helical" evidence="10">
    <location>
        <begin position="388"/>
        <end position="410"/>
    </location>
</feature>
<comment type="similarity">
    <text evidence="2 10">Belongs to the DHHC palmitoyltransferase family.</text>
</comment>
<evidence type="ECO:0000256" key="4">
    <source>
        <dbReference type="ARBA" id="ARBA00022723"/>
    </source>
</evidence>
<comment type="caution">
    <text evidence="13">The sequence shown here is derived from an EMBL/GenBank/DDBJ whole genome shotgun (WGS) entry which is preliminary data.</text>
</comment>
<feature type="region of interest" description="Disordered" evidence="11">
    <location>
        <begin position="728"/>
        <end position="751"/>
    </location>
</feature>
<reference evidence="13 14" key="1">
    <citation type="journal article" date="2018" name="Plant J.">
        <title>Genome sequences of Chlorella sorokiniana UTEX 1602 and Micractinium conductrix SAG 241.80: implications to maltose excretion by a green alga.</title>
        <authorList>
            <person name="Arriola M.B."/>
            <person name="Velmurugan N."/>
            <person name="Zhang Y."/>
            <person name="Plunkett M.H."/>
            <person name="Hondzo H."/>
            <person name="Barney B.M."/>
        </authorList>
    </citation>
    <scope>NUCLEOTIDE SEQUENCE [LARGE SCALE GENOMIC DNA]</scope>
    <source>
        <strain evidence="14">UTEX 1602</strain>
    </source>
</reference>
<comment type="subcellular location">
    <subcellularLocation>
        <location evidence="1">Membrane</location>
        <topology evidence="1">Multi-pass membrane protein</topology>
    </subcellularLocation>
</comment>
<evidence type="ECO:0000313" key="14">
    <source>
        <dbReference type="Proteomes" id="UP000239899"/>
    </source>
</evidence>
<dbReference type="PANTHER" id="PTHR47361">
    <property type="entry name" value="RING/U-BOX SUPERFAMILY PROTEIN"/>
    <property type="match status" value="1"/>
</dbReference>
<evidence type="ECO:0000256" key="5">
    <source>
        <dbReference type="ARBA" id="ARBA00022771"/>
    </source>
</evidence>
<protein>
    <recommendedName>
        <fullName evidence="10">S-acyltransferase</fullName>
        <ecNumber evidence="10">2.3.1.225</ecNumber>
    </recommendedName>
    <alternativeName>
        <fullName evidence="10">Palmitoyltransferase</fullName>
    </alternativeName>
</protein>
<feature type="transmembrane region" description="Helical" evidence="10">
    <location>
        <begin position="493"/>
        <end position="513"/>
    </location>
</feature>
<evidence type="ECO:0000256" key="10">
    <source>
        <dbReference type="RuleBase" id="RU079119"/>
    </source>
</evidence>
<keyword evidence="5 9" id="KW-0863">Zinc-finger</keyword>
<evidence type="ECO:0000256" key="2">
    <source>
        <dbReference type="ARBA" id="ARBA00008574"/>
    </source>
</evidence>
<dbReference type="EMBL" id="LHPG02000006">
    <property type="protein sequence ID" value="PRW57544.1"/>
    <property type="molecule type" value="Genomic_DNA"/>
</dbReference>
<comment type="catalytic activity">
    <reaction evidence="10">
        <text>L-cysteinyl-[protein] + hexadecanoyl-CoA = S-hexadecanoyl-L-cysteinyl-[protein] + CoA</text>
        <dbReference type="Rhea" id="RHEA:36683"/>
        <dbReference type="Rhea" id="RHEA-COMP:10131"/>
        <dbReference type="Rhea" id="RHEA-COMP:11032"/>
        <dbReference type="ChEBI" id="CHEBI:29950"/>
        <dbReference type="ChEBI" id="CHEBI:57287"/>
        <dbReference type="ChEBI" id="CHEBI:57379"/>
        <dbReference type="ChEBI" id="CHEBI:74151"/>
        <dbReference type="EC" id="2.3.1.225"/>
    </reaction>
</comment>
<keyword evidence="4" id="KW-0479">Metal-binding</keyword>
<feature type="region of interest" description="Disordered" evidence="11">
    <location>
        <begin position="768"/>
        <end position="871"/>
    </location>
</feature>
<feature type="compositionally biased region" description="Basic and acidic residues" evidence="11">
    <location>
        <begin position="15"/>
        <end position="30"/>
    </location>
</feature>
<dbReference type="GO" id="GO:0016020">
    <property type="term" value="C:membrane"/>
    <property type="evidence" value="ECO:0007669"/>
    <property type="project" value="UniProtKB-SubCell"/>
</dbReference>
<evidence type="ECO:0000256" key="6">
    <source>
        <dbReference type="ARBA" id="ARBA00022833"/>
    </source>
</evidence>
<feature type="domain" description="RING-type" evidence="12">
    <location>
        <begin position="91"/>
        <end position="134"/>
    </location>
</feature>
<feature type="compositionally biased region" description="Low complexity" evidence="11">
    <location>
        <begin position="287"/>
        <end position="299"/>
    </location>
</feature>
<dbReference type="PROSITE" id="PS00518">
    <property type="entry name" value="ZF_RING_1"/>
    <property type="match status" value="1"/>
</dbReference>
<dbReference type="PANTHER" id="PTHR47361:SF4">
    <property type="entry name" value="RING_U-BOX SUPERFAMILY PROTEIN"/>
    <property type="match status" value="1"/>
</dbReference>
<feature type="region of interest" description="Disordered" evidence="11">
    <location>
        <begin position="241"/>
        <end position="310"/>
    </location>
</feature>
<keyword evidence="10" id="KW-0012">Acyltransferase</keyword>
<evidence type="ECO:0000313" key="13">
    <source>
        <dbReference type="EMBL" id="PRW57544.1"/>
    </source>
</evidence>
<feature type="compositionally biased region" description="Polar residues" evidence="11">
    <location>
        <begin position="266"/>
        <end position="276"/>
    </location>
</feature>
<dbReference type="Pfam" id="PF13639">
    <property type="entry name" value="zf-RING_2"/>
    <property type="match status" value="1"/>
</dbReference>
<dbReference type="EC" id="2.3.1.225" evidence="10"/>
<dbReference type="Gene3D" id="3.30.40.10">
    <property type="entry name" value="Zinc/RING finger domain, C3HC4 (zinc finger)"/>
    <property type="match status" value="1"/>
</dbReference>
<dbReference type="InterPro" id="IPR058746">
    <property type="entry name" value="Znf_RING-type_Topors"/>
</dbReference>
<dbReference type="SMART" id="SM00184">
    <property type="entry name" value="RING"/>
    <property type="match status" value="1"/>
</dbReference>
<evidence type="ECO:0000256" key="8">
    <source>
        <dbReference type="ARBA" id="ARBA00023136"/>
    </source>
</evidence>
<dbReference type="Pfam" id="PF01529">
    <property type="entry name" value="DHHC"/>
    <property type="match status" value="1"/>
</dbReference>
<comment type="domain">
    <text evidence="10">The DHHC domain is required for palmitoyltransferase activity.</text>
</comment>
<evidence type="ECO:0000256" key="3">
    <source>
        <dbReference type="ARBA" id="ARBA00022692"/>
    </source>
</evidence>
<dbReference type="PROSITE" id="PS50216">
    <property type="entry name" value="DHHC"/>
    <property type="match status" value="1"/>
</dbReference>
<feature type="compositionally biased region" description="Acidic residues" evidence="11">
    <location>
        <begin position="31"/>
        <end position="47"/>
    </location>
</feature>
<feature type="compositionally biased region" description="Low complexity" evidence="11">
    <location>
        <begin position="768"/>
        <end position="811"/>
    </location>
</feature>
<feature type="region of interest" description="Disordered" evidence="11">
    <location>
        <begin position="1"/>
        <end position="82"/>
    </location>
</feature>
<accession>A0A2P6TU11</accession>
<dbReference type="Proteomes" id="UP000239899">
    <property type="component" value="Unassembled WGS sequence"/>
</dbReference>
<feature type="compositionally biased region" description="Low complexity" evidence="11">
    <location>
        <begin position="66"/>
        <end position="78"/>
    </location>
</feature>
<sequence length="871" mass="91757">MEDEMRFEFDELELREEHTPVQDKGKRPVAEDDPDYSSSDEEEEEDGGPYGSDGAPGSAAGGAEGATGPATGASGQPGLAAEDSEPGDLTCAICLNSIPLENLAMVKGCDHMYCATCILHWALHKPEPWCPQCKQPFDVLLTYRTLDGELQDFPTEEAVCLLKRARWFEEHLRFVDRGAASLVEESRLADAMAWQEYADDYDLAEDEEVESFYFSSAAGRARVVLGNRRYGEGGFISGGRRQARPVVERKRSNKMGKSGEHAVVGQQGTAGSSFRTPNAGGGRKARPGSASSSGPASSSTPVPTGLHADAYGSSPGGASASLWVLAQRLGGRHGPLVLCNVLPYAHMLRSDFAAAGPDYKSLLGTTVLIIVPVVIFCVWVLPWVGQHISWALVAISGVLIAFSLLMLAVTSMTDPGFIPRSPPDPDVEYGMQVPTKDHQINGYTVSTKYCTTCSHYRPPRCSHCAVCDNCVDKFDHHCPWVGTCIGRRNYRSFMLFISGTALLCCWVFALSIANLVLASRDADWQFGDIVGDHWAAIVCAVYTFLGFWFVGGLTALHGYLVSTNQTTYEHFRHRYSADLGNPYSRGWLANCAEVFCTRVPPRWSQLGMQQREEAAQAAAAEAARVQQEAAAAGMVPPPGAGEVQMVPLPPAELEGGFRGSLKAADAAGSNGAGVEVLPYPDDEESGGDAGHISVPVAPSAYNSQLPWAGGRSGNGNSPVVSERVNTTTYEPAGASREGSSRGGSYHTGGYNPRAHEAAAAALEAAAEAGAAHATPGEAEAPAAGAAGGAAAPASTDAAAAAADTDTARPPAGKLLTGRTRGQAGGTNGSSEDVGTPKHAQRGMPPLHVPPAEPAPLLGEFGLQSPRPPGSS</sequence>
<dbReference type="GO" id="GO:0019706">
    <property type="term" value="F:protein-cysteine S-palmitoyltransferase activity"/>
    <property type="evidence" value="ECO:0007669"/>
    <property type="project" value="UniProtKB-EC"/>
</dbReference>
<evidence type="ECO:0000256" key="1">
    <source>
        <dbReference type="ARBA" id="ARBA00004141"/>
    </source>
</evidence>
<dbReference type="InterPro" id="IPR001594">
    <property type="entry name" value="Palmitoyltrfase_DHHC"/>
</dbReference>
<gene>
    <name evidence="13" type="ORF">C2E21_3380</name>
</gene>
<keyword evidence="7 10" id="KW-1133">Transmembrane helix</keyword>
<evidence type="ECO:0000256" key="7">
    <source>
        <dbReference type="ARBA" id="ARBA00022989"/>
    </source>
</evidence>
<organism evidence="13 14">
    <name type="scientific">Chlorella sorokiniana</name>
    <name type="common">Freshwater green alga</name>
    <dbReference type="NCBI Taxonomy" id="3076"/>
    <lineage>
        <taxon>Eukaryota</taxon>
        <taxon>Viridiplantae</taxon>
        <taxon>Chlorophyta</taxon>
        <taxon>core chlorophytes</taxon>
        <taxon>Trebouxiophyceae</taxon>
        <taxon>Chlorellales</taxon>
        <taxon>Chlorellaceae</taxon>
        <taxon>Chlorella clade</taxon>
        <taxon>Chlorella</taxon>
    </lineage>
</organism>
<evidence type="ECO:0000259" key="12">
    <source>
        <dbReference type="PROSITE" id="PS50089"/>
    </source>
</evidence>
<evidence type="ECO:0000256" key="9">
    <source>
        <dbReference type="PROSITE-ProRule" id="PRU00175"/>
    </source>
</evidence>
<dbReference type="PROSITE" id="PS50089">
    <property type="entry name" value="ZF_RING_2"/>
    <property type="match status" value="1"/>
</dbReference>
<name>A0A2P6TU11_CHLSO</name>
<proteinExistence type="inferred from homology"/>
<dbReference type="AlphaFoldDB" id="A0A2P6TU11"/>